<comment type="similarity">
    <text evidence="1 4">Belongs to the glycerate kinase type-1 family.</text>
</comment>
<evidence type="ECO:0000256" key="1">
    <source>
        <dbReference type="ARBA" id="ARBA00006284"/>
    </source>
</evidence>
<dbReference type="InterPro" id="IPR036129">
    <property type="entry name" value="Glycerate_kinase_sf"/>
</dbReference>
<evidence type="ECO:0000256" key="4">
    <source>
        <dbReference type="PIRNR" id="PIRNR006078"/>
    </source>
</evidence>
<comment type="caution">
    <text evidence="5">The sequence shown here is derived from an EMBL/GenBank/DDBJ whole genome shotgun (WGS) entry which is preliminary data.</text>
</comment>
<dbReference type="GO" id="GO:0031388">
    <property type="term" value="P:organic acid phosphorylation"/>
    <property type="evidence" value="ECO:0007669"/>
    <property type="project" value="UniProtKB-UniRule"/>
</dbReference>
<reference evidence="5" key="2">
    <citation type="submission" date="2021-04" db="EMBL/GenBank/DDBJ databases">
        <authorList>
            <person name="Gilroy R."/>
        </authorList>
    </citation>
    <scope>NUCLEOTIDE SEQUENCE</scope>
    <source>
        <strain evidence="5">1719</strain>
    </source>
</reference>
<dbReference type="GO" id="GO:0008887">
    <property type="term" value="F:glycerate kinase activity"/>
    <property type="evidence" value="ECO:0007669"/>
    <property type="project" value="UniProtKB-UniRule"/>
</dbReference>
<dbReference type="InterPro" id="IPR018197">
    <property type="entry name" value="Glycerate_kinase_RE-like"/>
</dbReference>
<evidence type="ECO:0000256" key="2">
    <source>
        <dbReference type="ARBA" id="ARBA00022679"/>
    </source>
</evidence>
<dbReference type="PANTHER" id="PTHR21599:SF0">
    <property type="entry name" value="GLYCERATE KINASE"/>
    <property type="match status" value="1"/>
</dbReference>
<reference evidence="5" key="1">
    <citation type="journal article" date="2021" name="PeerJ">
        <title>Extensive microbial diversity within the chicken gut microbiome revealed by metagenomics and culture.</title>
        <authorList>
            <person name="Gilroy R."/>
            <person name="Ravi A."/>
            <person name="Getino M."/>
            <person name="Pursley I."/>
            <person name="Horton D.L."/>
            <person name="Alikhan N.F."/>
            <person name="Baker D."/>
            <person name="Gharbi K."/>
            <person name="Hall N."/>
            <person name="Watson M."/>
            <person name="Adriaenssens E.M."/>
            <person name="Foster-Nyarko E."/>
            <person name="Jarju S."/>
            <person name="Secka A."/>
            <person name="Antonio M."/>
            <person name="Oren A."/>
            <person name="Chaudhuri R.R."/>
            <person name="La Ragione R."/>
            <person name="Hildebrand F."/>
            <person name="Pallen M.J."/>
        </authorList>
    </citation>
    <scope>NUCLEOTIDE SEQUENCE</scope>
    <source>
        <strain evidence="5">1719</strain>
    </source>
</reference>
<dbReference type="PANTHER" id="PTHR21599">
    <property type="entry name" value="GLYCERATE KINASE"/>
    <property type="match status" value="1"/>
</dbReference>
<dbReference type="PIRSF" id="PIRSF006078">
    <property type="entry name" value="GlxK"/>
    <property type="match status" value="1"/>
</dbReference>
<accession>A0A9D1WA51</accession>
<dbReference type="Proteomes" id="UP000824156">
    <property type="component" value="Unassembled WGS sequence"/>
</dbReference>
<evidence type="ECO:0000313" key="6">
    <source>
        <dbReference type="Proteomes" id="UP000824156"/>
    </source>
</evidence>
<dbReference type="Gene3D" id="3.40.50.10350">
    <property type="entry name" value="Glycerate kinase, domain 1"/>
    <property type="match status" value="1"/>
</dbReference>
<gene>
    <name evidence="5" type="ORF">H9853_09560</name>
</gene>
<evidence type="ECO:0000313" key="5">
    <source>
        <dbReference type="EMBL" id="HIX55263.1"/>
    </source>
</evidence>
<dbReference type="AlphaFoldDB" id="A0A9D1WA51"/>
<dbReference type="InterPro" id="IPR004381">
    <property type="entry name" value="Glycerate_kinase"/>
</dbReference>
<proteinExistence type="inferred from homology"/>
<evidence type="ECO:0000256" key="3">
    <source>
        <dbReference type="ARBA" id="ARBA00022777"/>
    </source>
</evidence>
<organism evidence="5 6">
    <name type="scientific">Candidatus Sphingobacterium stercoripullorum</name>
    <dbReference type="NCBI Taxonomy" id="2838759"/>
    <lineage>
        <taxon>Bacteria</taxon>
        <taxon>Pseudomonadati</taxon>
        <taxon>Bacteroidota</taxon>
        <taxon>Sphingobacteriia</taxon>
        <taxon>Sphingobacteriales</taxon>
        <taxon>Sphingobacteriaceae</taxon>
        <taxon>Sphingobacterium</taxon>
    </lineage>
</organism>
<protein>
    <submittedName>
        <fullName evidence="5">Glycerate kinase</fullName>
    </submittedName>
</protein>
<name>A0A9D1WA51_9SPHI</name>
<dbReference type="SUPFAM" id="SSF110738">
    <property type="entry name" value="Glycerate kinase I"/>
    <property type="match status" value="1"/>
</dbReference>
<dbReference type="Gene3D" id="3.90.1510.10">
    <property type="entry name" value="Glycerate kinase, domain 2"/>
    <property type="match status" value="1"/>
</dbReference>
<dbReference type="Pfam" id="PF02595">
    <property type="entry name" value="Gly_kinase"/>
    <property type="match status" value="1"/>
</dbReference>
<keyword evidence="3 4" id="KW-0418">Kinase</keyword>
<keyword evidence="2 4" id="KW-0808">Transferase</keyword>
<dbReference type="InterPro" id="IPR018193">
    <property type="entry name" value="Glyc_kinase_flavodox-like_fold"/>
</dbReference>
<sequence length="382" mass="41559">MFKIVNALSAFKGTFSAGYLTHLIQEVLESKIASPIDILSIPIADGGDGTLDAILNYSQGELVTCKIKDPLGRVIESTYGTIDSDNTAIIEMAKASGMTLLKEEELNPFVASSYGTGELIKHALGLGVKRVVLGVGGSATVDGGSGMLQALGVRFIDSVGEEVKEIPERLNDVAKIDTSGLLKELKDVEFHVLCDVENVLIGRSGGVAVYSPQKGAQKEDLALLEERLVSFFSLLGFHSDLLKSRPYWGAAGGILPAVNYMSPRVQAFGGTAYIINMFNLEDELEAADVLICGEGRIDKQTYMGKAPYYVASLARNFNLHVYGLCGQLAISDRSSLYPFHEIFPLYNNDEDFRKEDKQEQIARLKETAGQLADQLIDQFFKP</sequence>
<dbReference type="EMBL" id="DXEZ01000264">
    <property type="protein sequence ID" value="HIX55263.1"/>
    <property type="molecule type" value="Genomic_DNA"/>
</dbReference>
<dbReference type="NCBIfam" id="TIGR00045">
    <property type="entry name" value="glycerate kinase"/>
    <property type="match status" value="1"/>
</dbReference>